<organism evidence="2 3">
    <name type="scientific">Phytophthora megakarya</name>
    <dbReference type="NCBI Taxonomy" id="4795"/>
    <lineage>
        <taxon>Eukaryota</taxon>
        <taxon>Sar</taxon>
        <taxon>Stramenopiles</taxon>
        <taxon>Oomycota</taxon>
        <taxon>Peronosporomycetes</taxon>
        <taxon>Peronosporales</taxon>
        <taxon>Peronosporaceae</taxon>
        <taxon>Phytophthora</taxon>
    </lineage>
</organism>
<name>A0A225UMM4_9STRA</name>
<dbReference type="EMBL" id="NBNE01014293">
    <property type="protein sequence ID" value="OWY94487.1"/>
    <property type="molecule type" value="Genomic_DNA"/>
</dbReference>
<dbReference type="Proteomes" id="UP000198211">
    <property type="component" value="Unassembled WGS sequence"/>
</dbReference>
<evidence type="ECO:0000256" key="1">
    <source>
        <dbReference type="SAM" id="MobiDB-lite"/>
    </source>
</evidence>
<proteinExistence type="predicted"/>
<reference evidence="3" key="1">
    <citation type="submission" date="2017-03" db="EMBL/GenBank/DDBJ databases">
        <title>Phytopthora megakarya and P. palmivora, two closely related causual agents of cacao black pod achieved similar genome size and gene model numbers by different mechanisms.</title>
        <authorList>
            <person name="Ali S."/>
            <person name="Shao J."/>
            <person name="Larry D.J."/>
            <person name="Kronmiller B."/>
            <person name="Shen D."/>
            <person name="Strem M.D."/>
            <person name="Melnick R.L."/>
            <person name="Guiltinan M.J."/>
            <person name="Tyler B.M."/>
            <person name="Meinhardt L.W."/>
            <person name="Bailey B.A."/>
        </authorList>
    </citation>
    <scope>NUCLEOTIDE SEQUENCE [LARGE SCALE GENOMIC DNA]</scope>
    <source>
        <strain evidence="3">zdho120</strain>
    </source>
</reference>
<protein>
    <submittedName>
        <fullName evidence="2">Uncharacterized protein</fullName>
    </submittedName>
</protein>
<evidence type="ECO:0000313" key="2">
    <source>
        <dbReference type="EMBL" id="OWY94487.1"/>
    </source>
</evidence>
<accession>A0A225UMM4</accession>
<evidence type="ECO:0000313" key="3">
    <source>
        <dbReference type="Proteomes" id="UP000198211"/>
    </source>
</evidence>
<feature type="region of interest" description="Disordered" evidence="1">
    <location>
        <begin position="59"/>
        <end position="85"/>
    </location>
</feature>
<sequence length="85" mass="8989">MVPEVVPASFPQSAVHQPSDHTFFVGIPAWSQHLADAKYTRDGDTLIAITAVDDPFAQGSPFATLAEDGSDEEEKDQSGDQGDGA</sequence>
<keyword evidence="3" id="KW-1185">Reference proteome</keyword>
<gene>
    <name evidence="2" type="ORF">PHMEG_00035760</name>
</gene>
<comment type="caution">
    <text evidence="2">The sequence shown here is derived from an EMBL/GenBank/DDBJ whole genome shotgun (WGS) entry which is preliminary data.</text>
</comment>
<dbReference type="AlphaFoldDB" id="A0A225UMM4"/>